<dbReference type="PANTHER" id="PTHR30466">
    <property type="entry name" value="FLAVIN REDUCTASE"/>
    <property type="match status" value="1"/>
</dbReference>
<dbReference type="InterPro" id="IPR050268">
    <property type="entry name" value="NADH-dep_flavin_reductase"/>
</dbReference>
<dbReference type="SMART" id="SM00903">
    <property type="entry name" value="Flavin_Reduct"/>
    <property type="match status" value="1"/>
</dbReference>
<feature type="domain" description="Flavin reductase like" evidence="2">
    <location>
        <begin position="25"/>
        <end position="170"/>
    </location>
</feature>
<dbReference type="Proteomes" id="UP001165368">
    <property type="component" value="Unassembled WGS sequence"/>
</dbReference>
<reference evidence="3" key="1">
    <citation type="submission" date="2022-01" db="EMBL/GenBank/DDBJ databases">
        <authorList>
            <person name="Jo J.-H."/>
            <person name="Im W.-T."/>
        </authorList>
    </citation>
    <scope>NUCLEOTIDE SEQUENCE</scope>
    <source>
        <strain evidence="3">I2-34</strain>
    </source>
</reference>
<gene>
    <name evidence="3" type="ORF">LVY72_04220</name>
</gene>
<dbReference type="EMBL" id="JAKLTQ010000002">
    <property type="protein sequence ID" value="MCG2621119.1"/>
    <property type="molecule type" value="Genomic_DNA"/>
</dbReference>
<proteinExistence type="predicted"/>
<dbReference type="RefSeq" id="WP_237818226.1">
    <property type="nucleotide sequence ID" value="NZ_JAKLTQ010000002.1"/>
</dbReference>
<dbReference type="Pfam" id="PF01613">
    <property type="entry name" value="Flavin_Reduct"/>
    <property type="match status" value="1"/>
</dbReference>
<accession>A0ABS9L3P3</accession>
<evidence type="ECO:0000259" key="2">
    <source>
        <dbReference type="SMART" id="SM00903"/>
    </source>
</evidence>
<evidence type="ECO:0000256" key="1">
    <source>
        <dbReference type="ARBA" id="ARBA00023002"/>
    </source>
</evidence>
<dbReference type="SUPFAM" id="SSF50475">
    <property type="entry name" value="FMN-binding split barrel"/>
    <property type="match status" value="1"/>
</dbReference>
<keyword evidence="4" id="KW-1185">Reference proteome</keyword>
<sequence>MSLAATPSVETATATLDADLLKRSFGAYPSGITIVTADTANGLVGFTCQAFFSVSLEPPLLAISVMNSSSSYPVIRDHQRFAVNVLAEHHAELALKFARKTADRWEGTGWRHSACGSPLIDEAVVTYDCEIWSEVQAGDHTIVIARILDVHLTEHVKRAPMVYVDSRFCGVK</sequence>
<evidence type="ECO:0000313" key="4">
    <source>
        <dbReference type="Proteomes" id="UP001165368"/>
    </source>
</evidence>
<protein>
    <submittedName>
        <fullName evidence="3">Flavin reductase family protein</fullName>
    </submittedName>
</protein>
<evidence type="ECO:0000313" key="3">
    <source>
        <dbReference type="EMBL" id="MCG2621119.1"/>
    </source>
</evidence>
<keyword evidence="1" id="KW-0560">Oxidoreductase</keyword>
<name>A0ABS9L3P3_9MICC</name>
<dbReference type="InterPro" id="IPR002563">
    <property type="entry name" value="Flavin_Rdtase-like_dom"/>
</dbReference>
<organism evidence="3 4">
    <name type="scientific">Arthrobacter hankyongi</name>
    <dbReference type="NCBI Taxonomy" id="2904801"/>
    <lineage>
        <taxon>Bacteria</taxon>
        <taxon>Bacillati</taxon>
        <taxon>Actinomycetota</taxon>
        <taxon>Actinomycetes</taxon>
        <taxon>Micrococcales</taxon>
        <taxon>Micrococcaceae</taxon>
        <taxon>Arthrobacter</taxon>
    </lineage>
</organism>
<comment type="caution">
    <text evidence="3">The sequence shown here is derived from an EMBL/GenBank/DDBJ whole genome shotgun (WGS) entry which is preliminary data.</text>
</comment>
<dbReference type="InterPro" id="IPR012349">
    <property type="entry name" value="Split_barrel_FMN-bd"/>
</dbReference>
<dbReference type="Gene3D" id="2.30.110.10">
    <property type="entry name" value="Electron Transport, Fmn-binding Protein, Chain A"/>
    <property type="match status" value="1"/>
</dbReference>
<dbReference type="PANTHER" id="PTHR30466:SF1">
    <property type="entry name" value="FMN REDUCTASE (NADH) RUTF"/>
    <property type="match status" value="1"/>
</dbReference>